<name>A0A317C9M0_9GAMM</name>
<dbReference type="InterPro" id="IPR029001">
    <property type="entry name" value="ITPase-like_fam"/>
</dbReference>
<dbReference type="RefSeq" id="WP_109823916.1">
    <property type="nucleotide sequence ID" value="NZ_QGKL01000035.1"/>
</dbReference>
<dbReference type="EC" id="3.6.1.9" evidence="4"/>
<keyword evidence="3 4" id="KW-0546">Nucleotide metabolism</keyword>
<sequence>MPLVLASASPRRRELLTQIGVSDLIQHPVDIDETPRVGETAVQLVPRLALEKAEQGVIEQGDENPVIGSDTVGLLNGEVLCKPVDYADAERMLLNMSNQWHEIYTSVALIYKGEKYQTTSVSRVKFRELSVAEIKDYWATGEPQDKAGAYAVQGLAAVFIERIEGSYSGIMGLPLFETAQLMQQAGYKYN</sequence>
<dbReference type="PANTHER" id="PTHR43213:SF5">
    <property type="entry name" value="BIFUNCTIONAL DTTP_UTP PYROPHOSPHATASE_METHYLTRANSFERASE PROTEIN-RELATED"/>
    <property type="match status" value="1"/>
</dbReference>
<comment type="caution">
    <text evidence="4">Lacks conserved residue(s) required for the propagation of feature annotation.</text>
</comment>
<dbReference type="Gene3D" id="3.90.950.10">
    <property type="match status" value="1"/>
</dbReference>
<dbReference type="GO" id="GO:0005737">
    <property type="term" value="C:cytoplasm"/>
    <property type="evidence" value="ECO:0007669"/>
    <property type="project" value="UniProtKB-SubCell"/>
</dbReference>
<evidence type="ECO:0000313" key="5">
    <source>
        <dbReference type="EMBL" id="PWQ95304.1"/>
    </source>
</evidence>
<keyword evidence="6" id="KW-1185">Reference proteome</keyword>
<proteinExistence type="inferred from homology"/>
<comment type="catalytic activity">
    <reaction evidence="4">
        <text>dTTP + H2O = dTMP + diphosphate + H(+)</text>
        <dbReference type="Rhea" id="RHEA:28534"/>
        <dbReference type="ChEBI" id="CHEBI:15377"/>
        <dbReference type="ChEBI" id="CHEBI:15378"/>
        <dbReference type="ChEBI" id="CHEBI:33019"/>
        <dbReference type="ChEBI" id="CHEBI:37568"/>
        <dbReference type="ChEBI" id="CHEBI:63528"/>
        <dbReference type="EC" id="3.6.1.9"/>
    </reaction>
</comment>
<dbReference type="AlphaFoldDB" id="A0A317C9M0"/>
<evidence type="ECO:0000313" key="6">
    <source>
        <dbReference type="Proteomes" id="UP000245506"/>
    </source>
</evidence>
<comment type="caution">
    <text evidence="5">The sequence shown here is derived from an EMBL/GenBank/DDBJ whole genome shotgun (WGS) entry which is preliminary data.</text>
</comment>
<feature type="active site" description="Proton acceptor" evidence="4">
    <location>
        <position position="70"/>
    </location>
</feature>
<dbReference type="GO" id="GO:0036221">
    <property type="term" value="F:UTP diphosphatase activity"/>
    <property type="evidence" value="ECO:0007669"/>
    <property type="project" value="RHEA"/>
</dbReference>
<dbReference type="Pfam" id="PF02545">
    <property type="entry name" value="Maf"/>
    <property type="match status" value="1"/>
</dbReference>
<accession>A0A317C9M0</accession>
<dbReference type="HAMAP" id="MF_00528">
    <property type="entry name" value="Maf"/>
    <property type="match status" value="1"/>
</dbReference>
<protein>
    <recommendedName>
        <fullName evidence="4">dTTP/UTP pyrophosphatase</fullName>
        <shortName evidence="4">dTTPase/UTPase</shortName>
        <ecNumber evidence="4">3.6.1.9</ecNumber>
    </recommendedName>
    <alternativeName>
        <fullName evidence="4">Nucleoside triphosphate pyrophosphatase</fullName>
    </alternativeName>
    <alternativeName>
        <fullName evidence="4">Nucleotide pyrophosphatase</fullName>
        <shortName evidence="4">Nucleotide PPase</shortName>
    </alternativeName>
</protein>
<dbReference type="InterPro" id="IPR003697">
    <property type="entry name" value="Maf-like"/>
</dbReference>
<dbReference type="PANTHER" id="PTHR43213">
    <property type="entry name" value="BIFUNCTIONAL DTTP/UTP PYROPHOSPHATASE/METHYLTRANSFERASE PROTEIN-RELATED"/>
    <property type="match status" value="1"/>
</dbReference>
<comment type="function">
    <text evidence="4">Nucleoside triphosphate pyrophosphatase that hydrolyzes dTTP and UTP. May have a dual role in cell division arrest and in preventing the incorporation of modified nucleotides into cellular nucleic acids.</text>
</comment>
<dbReference type="OrthoDB" id="9807767at2"/>
<dbReference type="SUPFAM" id="SSF52972">
    <property type="entry name" value="ITPase-like"/>
    <property type="match status" value="1"/>
</dbReference>
<evidence type="ECO:0000256" key="4">
    <source>
        <dbReference type="HAMAP-Rule" id="MF_00528"/>
    </source>
</evidence>
<organism evidence="5 6">
    <name type="scientific">Leucothrix arctica</name>
    <dbReference type="NCBI Taxonomy" id="1481894"/>
    <lineage>
        <taxon>Bacteria</taxon>
        <taxon>Pseudomonadati</taxon>
        <taxon>Pseudomonadota</taxon>
        <taxon>Gammaproteobacteria</taxon>
        <taxon>Thiotrichales</taxon>
        <taxon>Thiotrichaceae</taxon>
        <taxon>Leucothrix</taxon>
    </lineage>
</organism>
<comment type="cofactor">
    <cofactor evidence="1 4">
        <name>a divalent metal cation</name>
        <dbReference type="ChEBI" id="CHEBI:60240"/>
    </cofactor>
</comment>
<comment type="similarity">
    <text evidence="4">Belongs to the Maf family. YhdE subfamily.</text>
</comment>
<evidence type="ECO:0000256" key="1">
    <source>
        <dbReference type="ARBA" id="ARBA00001968"/>
    </source>
</evidence>
<dbReference type="GO" id="GO:0009117">
    <property type="term" value="P:nucleotide metabolic process"/>
    <property type="evidence" value="ECO:0007669"/>
    <property type="project" value="UniProtKB-KW"/>
</dbReference>
<dbReference type="NCBIfam" id="TIGR00172">
    <property type="entry name" value="maf"/>
    <property type="match status" value="1"/>
</dbReference>
<evidence type="ECO:0000256" key="2">
    <source>
        <dbReference type="ARBA" id="ARBA00022801"/>
    </source>
</evidence>
<dbReference type="GO" id="GO:0036218">
    <property type="term" value="F:dTTP diphosphatase activity"/>
    <property type="evidence" value="ECO:0007669"/>
    <property type="project" value="RHEA"/>
</dbReference>
<feature type="site" description="Important for substrate specificity" evidence="4">
    <location>
        <position position="71"/>
    </location>
</feature>
<feature type="site" description="Important for substrate specificity" evidence="4">
    <location>
        <position position="153"/>
    </location>
</feature>
<gene>
    <name evidence="5" type="ORF">DKT75_13245</name>
</gene>
<dbReference type="CDD" id="cd00555">
    <property type="entry name" value="Maf"/>
    <property type="match status" value="1"/>
</dbReference>
<dbReference type="PIRSF" id="PIRSF006305">
    <property type="entry name" value="Maf"/>
    <property type="match status" value="1"/>
</dbReference>
<evidence type="ECO:0000256" key="3">
    <source>
        <dbReference type="ARBA" id="ARBA00023080"/>
    </source>
</evidence>
<dbReference type="Proteomes" id="UP000245506">
    <property type="component" value="Unassembled WGS sequence"/>
</dbReference>
<comment type="catalytic activity">
    <reaction evidence="4">
        <text>UTP + H2O = UMP + diphosphate + H(+)</text>
        <dbReference type="Rhea" id="RHEA:29395"/>
        <dbReference type="ChEBI" id="CHEBI:15377"/>
        <dbReference type="ChEBI" id="CHEBI:15378"/>
        <dbReference type="ChEBI" id="CHEBI:33019"/>
        <dbReference type="ChEBI" id="CHEBI:46398"/>
        <dbReference type="ChEBI" id="CHEBI:57865"/>
        <dbReference type="EC" id="3.6.1.9"/>
    </reaction>
</comment>
<comment type="subcellular location">
    <subcellularLocation>
        <location evidence="4">Cytoplasm</location>
    </subcellularLocation>
</comment>
<dbReference type="EMBL" id="QGKL01000035">
    <property type="protein sequence ID" value="PWQ95304.1"/>
    <property type="molecule type" value="Genomic_DNA"/>
</dbReference>
<keyword evidence="2 4" id="KW-0378">Hydrolase</keyword>
<reference evidence="5 6" key="1">
    <citation type="submission" date="2018-05" db="EMBL/GenBank/DDBJ databases">
        <title>Leucothrix arctica sp. nov., isolated from Arctic seawater.</title>
        <authorList>
            <person name="Choi A."/>
            <person name="Baek K."/>
        </authorList>
    </citation>
    <scope>NUCLEOTIDE SEQUENCE [LARGE SCALE GENOMIC DNA]</scope>
    <source>
        <strain evidence="5 6">IMCC9719</strain>
    </source>
</reference>
<feature type="site" description="Important for substrate specificity" evidence="4">
    <location>
        <position position="11"/>
    </location>
</feature>
<keyword evidence="4" id="KW-0963">Cytoplasm</keyword>